<evidence type="ECO:0000313" key="5">
    <source>
        <dbReference type="EMBL" id="NIA52934.1"/>
    </source>
</evidence>
<dbReference type="SUPFAM" id="SSF46785">
    <property type="entry name" value="Winged helix' DNA-binding domain"/>
    <property type="match status" value="2"/>
</dbReference>
<accession>A0ABX0P8D2</accession>
<dbReference type="RefSeq" id="WP_166856961.1">
    <property type="nucleotide sequence ID" value="NZ_JAAQOM010000002.1"/>
</dbReference>
<dbReference type="EMBL" id="JAAQOM010000002">
    <property type="protein sequence ID" value="NIA52934.1"/>
    <property type="molecule type" value="Genomic_DNA"/>
</dbReference>
<dbReference type="Proteomes" id="UP000716322">
    <property type="component" value="Unassembled WGS sequence"/>
</dbReference>
<gene>
    <name evidence="5" type="ORF">HAV22_04610</name>
</gene>
<dbReference type="Pfam" id="PF07729">
    <property type="entry name" value="FCD"/>
    <property type="match status" value="1"/>
</dbReference>
<reference evidence="5 6" key="1">
    <citation type="submission" date="2020-03" db="EMBL/GenBank/DDBJ databases">
        <title>Genome sequence of strain Massilia sp. TW-1.</title>
        <authorList>
            <person name="Chaudhary D.K."/>
        </authorList>
    </citation>
    <scope>NUCLEOTIDE SEQUENCE [LARGE SCALE GENOMIC DNA]</scope>
    <source>
        <strain evidence="5 6">TW-1</strain>
    </source>
</reference>
<evidence type="ECO:0000313" key="6">
    <source>
        <dbReference type="Proteomes" id="UP000716322"/>
    </source>
</evidence>
<keyword evidence="3" id="KW-0804">Transcription</keyword>
<dbReference type="Gene3D" id="1.20.120.530">
    <property type="entry name" value="GntR ligand-binding domain-like"/>
    <property type="match status" value="1"/>
</dbReference>
<evidence type="ECO:0000256" key="2">
    <source>
        <dbReference type="ARBA" id="ARBA00023125"/>
    </source>
</evidence>
<dbReference type="SMART" id="SM00895">
    <property type="entry name" value="FCD"/>
    <property type="match status" value="1"/>
</dbReference>
<evidence type="ECO:0000256" key="1">
    <source>
        <dbReference type="ARBA" id="ARBA00023015"/>
    </source>
</evidence>
<dbReference type="InterPro" id="IPR036390">
    <property type="entry name" value="WH_DNA-bd_sf"/>
</dbReference>
<evidence type="ECO:0000256" key="3">
    <source>
        <dbReference type="ARBA" id="ARBA00023163"/>
    </source>
</evidence>
<feature type="domain" description="GntR C-terminal" evidence="4">
    <location>
        <begin position="157"/>
        <end position="285"/>
    </location>
</feature>
<organism evidence="5 6">
    <name type="scientific">Telluria antibiotica</name>
    <dbReference type="NCBI Taxonomy" id="2717319"/>
    <lineage>
        <taxon>Bacteria</taxon>
        <taxon>Pseudomonadati</taxon>
        <taxon>Pseudomonadota</taxon>
        <taxon>Betaproteobacteria</taxon>
        <taxon>Burkholderiales</taxon>
        <taxon>Oxalobacteraceae</taxon>
        <taxon>Telluria group</taxon>
        <taxon>Telluria</taxon>
    </lineage>
</organism>
<dbReference type="InterPro" id="IPR008920">
    <property type="entry name" value="TF_FadR/GntR_C"/>
</dbReference>
<sequence>MARPPTIFKRSANLLLQHIAGHVAVGDPLPTEQHMAELGEGSRTAVRSALAHFHDRGLISDLKERRLLRKPERGDYFDLDELRTGADRIREVLMDRIYHSDLPPGAEFSETELARAAGTSTISVREFLIGFSHSGLIEKKPRGGWRLCAFDRSFAMELADVRQMFEFAAIDNFAALPPDDPAFAELQQLIARHERLGSVMPTHHKDFPALDRDFHAFLMGRLNNRFAQGFFDLVSLVFHYHYQWDKSQEMVRNEYAVHEHLDILRALARRDVTGAREAMRIHLNSARSSLLQAIRVREMKAHPA</sequence>
<evidence type="ECO:0000259" key="4">
    <source>
        <dbReference type="SMART" id="SM00895"/>
    </source>
</evidence>
<dbReference type="Gene3D" id="1.10.10.10">
    <property type="entry name" value="Winged helix-like DNA-binding domain superfamily/Winged helix DNA-binding domain"/>
    <property type="match status" value="2"/>
</dbReference>
<dbReference type="InterPro" id="IPR036388">
    <property type="entry name" value="WH-like_DNA-bd_sf"/>
</dbReference>
<dbReference type="PANTHER" id="PTHR43537:SF51">
    <property type="entry name" value="HTH-TYPE TRANSCRIPTIONAL REGULATOR LGOR-RELATED"/>
    <property type="match status" value="1"/>
</dbReference>
<name>A0ABX0P8D2_9BURK</name>
<dbReference type="PANTHER" id="PTHR43537">
    <property type="entry name" value="TRANSCRIPTIONAL REGULATOR, GNTR FAMILY"/>
    <property type="match status" value="1"/>
</dbReference>
<keyword evidence="1" id="KW-0805">Transcription regulation</keyword>
<keyword evidence="2" id="KW-0238">DNA-binding</keyword>
<comment type="caution">
    <text evidence="5">The sequence shown here is derived from an EMBL/GenBank/DDBJ whole genome shotgun (WGS) entry which is preliminary data.</text>
</comment>
<keyword evidence="6" id="KW-1185">Reference proteome</keyword>
<dbReference type="InterPro" id="IPR011711">
    <property type="entry name" value="GntR_C"/>
</dbReference>
<proteinExistence type="predicted"/>
<dbReference type="SUPFAM" id="SSF48008">
    <property type="entry name" value="GntR ligand-binding domain-like"/>
    <property type="match status" value="1"/>
</dbReference>
<protein>
    <submittedName>
        <fullName evidence="5">GntR family transcriptional regulator</fullName>
    </submittedName>
</protein>